<feature type="domain" description="SLH" evidence="2">
    <location>
        <begin position="91"/>
        <end position="154"/>
    </location>
</feature>
<feature type="domain" description="SLH" evidence="2">
    <location>
        <begin position="155"/>
        <end position="218"/>
    </location>
</feature>
<accession>A0A8J4M4K6</accession>
<evidence type="ECO:0000313" key="3">
    <source>
        <dbReference type="EMBL" id="GIQ71362.1"/>
    </source>
</evidence>
<dbReference type="GO" id="GO:0030246">
    <property type="term" value="F:carbohydrate binding"/>
    <property type="evidence" value="ECO:0007669"/>
    <property type="project" value="InterPro"/>
</dbReference>
<dbReference type="AlphaFoldDB" id="A0A8J4M4K6"/>
<evidence type="ECO:0000313" key="4">
    <source>
        <dbReference type="Proteomes" id="UP000677918"/>
    </source>
</evidence>
<keyword evidence="4" id="KW-1185">Reference proteome</keyword>
<keyword evidence="1" id="KW-0732">Signal</keyword>
<dbReference type="Gene3D" id="2.60.40.1120">
    <property type="entry name" value="Carboxypeptidase-like, regulatory domain"/>
    <property type="match status" value="2"/>
</dbReference>
<organism evidence="3 4">
    <name type="scientific">Xylanibacillus composti</name>
    <dbReference type="NCBI Taxonomy" id="1572762"/>
    <lineage>
        <taxon>Bacteria</taxon>
        <taxon>Bacillati</taxon>
        <taxon>Bacillota</taxon>
        <taxon>Bacilli</taxon>
        <taxon>Bacillales</taxon>
        <taxon>Paenibacillaceae</taxon>
        <taxon>Xylanibacillus</taxon>
    </lineage>
</organism>
<gene>
    <name evidence="3" type="ORF">XYCOK13_41860</name>
</gene>
<protein>
    <recommendedName>
        <fullName evidence="2">SLH domain-containing protein</fullName>
    </recommendedName>
</protein>
<evidence type="ECO:0000259" key="2">
    <source>
        <dbReference type="PROSITE" id="PS51272"/>
    </source>
</evidence>
<reference evidence="3" key="1">
    <citation type="submission" date="2021-04" db="EMBL/GenBank/DDBJ databases">
        <title>Draft genome sequence of Xylanibacillus composti strain K13.</title>
        <authorList>
            <person name="Uke A."/>
            <person name="Chhe C."/>
            <person name="Baramee S."/>
            <person name="Kosugi A."/>
        </authorList>
    </citation>
    <scope>NUCLEOTIDE SEQUENCE</scope>
    <source>
        <strain evidence="3">K13</strain>
    </source>
</reference>
<dbReference type="SUPFAM" id="SSF49464">
    <property type="entry name" value="Carboxypeptidase regulatory domain-like"/>
    <property type="match status" value="1"/>
</dbReference>
<feature type="signal peptide" evidence="1">
    <location>
        <begin position="1"/>
        <end position="29"/>
    </location>
</feature>
<dbReference type="SUPFAM" id="SSF49452">
    <property type="entry name" value="Starch-binding domain-like"/>
    <property type="match status" value="1"/>
</dbReference>
<dbReference type="InterPro" id="IPR001119">
    <property type="entry name" value="SLH_dom"/>
</dbReference>
<dbReference type="Pfam" id="PF13620">
    <property type="entry name" value="CarboxypepD_reg"/>
    <property type="match status" value="1"/>
</dbReference>
<proteinExistence type="predicted"/>
<sequence length="1079" mass="115751">MKLALPQKRHLSLLTAVILIMSMILPAFAVGASAVSLSDIQNHWASKSLTDWVDKGLVQGYEDGTFKPNDEIKRAEFFALVNRVFGFTEEAEVSFKDVTPEKWFAPEIAKAAAAGYITGYEDGTIKPNREISRQEAAVILANVLSLDLSVNAGVADPFKDAADIASWSKQAVEAVVAAGVMQGYPDATYRPGISITRAEAVVALDQSLKSEEQPATVLEGTVTSNGLPVEGAQVKLREKDGYAAIDNALTDQNGKYSFSVEAGTYDLTVAKGEAVAFQSDVQVQPDTAASLDFTLVQGVELSGQLLDSSRNAVAGEEVFFTTNPTFDTTTDEDGHFTAYVLADRNYTLRIASDGTGTQEYEVIATDVKVGTDPIELGILNTASNLNVTGGSSKKNNNRPPVGDPEAFFISGLQVVVDGQPTDAIFAQEPTEATVHISLSTNGDADVTLYKVDAGNQVVAQLATLHDDGDRANGDSIKSDGVYSGIITLDESEEGFIRLQARTGAQSSSVFRLSVVNHLTDEQFAQVMHQTQTTQDKFNELAAQYAGDVQRAKEETVAWLGTQPEVESAGVSGENGSVWFVMSSGILGGISIAPDNSKGLSAATATAESVTAFAAQTLTQTGSQVGSKRVAIVSPFADVLSSATVYDAVYADISQSDYPFQVNRVKNAAADVAFFKGLNQYGLIVLDTHGDTFYDETILQALHEKYGIEFPYAGPQVMVLTGEQATSANRAMHEIDLKKGRLAIISGYYAITPSFITRYNDSMPDSIIFNGSCRSLFNDSMADAFINNGAQTYYGYTNYVTLAYDQAIVTSVMNSLIEQGMSTAEAFDAAVDAHGASDGLASFAMKGSSIGMKTEGIVNGTFENGTWNGWNGNGDVRVITQLGPVKPTDGSYMAIISTGLGFENNDVNGGVFDYNSDSYIEQNFLIPAGATRLSFDYNFISEEPTEFVGSVFDDTFHATVTSSVYVSDNLLPELDVEGTTVTQQVYSGLGTVISSGNGEYTYLIAAESINASQHYWTEENQVDIDFYGGDDTAYMTNWKHMVVDVSAFAGQGPIILRFHVWDQGDSIYDTAVLIDNIVLE</sequence>
<feature type="chain" id="PRO_5039699308" description="SLH domain-containing protein" evidence="1">
    <location>
        <begin position="30"/>
        <end position="1079"/>
    </location>
</feature>
<dbReference type="PROSITE" id="PS51272">
    <property type="entry name" value="SLH"/>
    <property type="match status" value="3"/>
</dbReference>
<dbReference type="PANTHER" id="PTHR43308">
    <property type="entry name" value="OUTER MEMBRANE PROTEIN ALPHA-RELATED"/>
    <property type="match status" value="1"/>
</dbReference>
<dbReference type="EMBL" id="BOVK01000082">
    <property type="protein sequence ID" value="GIQ71362.1"/>
    <property type="molecule type" value="Genomic_DNA"/>
</dbReference>
<evidence type="ECO:0000256" key="1">
    <source>
        <dbReference type="SAM" id="SignalP"/>
    </source>
</evidence>
<dbReference type="RefSeq" id="WP_213414156.1">
    <property type="nucleotide sequence ID" value="NZ_BOVK01000082.1"/>
</dbReference>
<feature type="domain" description="SLH" evidence="2">
    <location>
        <begin position="32"/>
        <end position="90"/>
    </location>
</feature>
<dbReference type="Pfam" id="PF00395">
    <property type="entry name" value="SLH"/>
    <property type="match status" value="3"/>
</dbReference>
<dbReference type="InterPro" id="IPR013784">
    <property type="entry name" value="Carb-bd-like_fold"/>
</dbReference>
<dbReference type="InterPro" id="IPR051465">
    <property type="entry name" value="Cell_Envelope_Struct_Comp"/>
</dbReference>
<dbReference type="Proteomes" id="UP000677918">
    <property type="component" value="Unassembled WGS sequence"/>
</dbReference>
<dbReference type="InterPro" id="IPR008969">
    <property type="entry name" value="CarboxyPept-like_regulatory"/>
</dbReference>
<comment type="caution">
    <text evidence="3">The sequence shown here is derived from an EMBL/GenBank/DDBJ whole genome shotgun (WGS) entry which is preliminary data.</text>
</comment>
<dbReference type="PANTHER" id="PTHR43308:SF5">
    <property type="entry name" value="S-LAYER PROTEIN _ PEPTIDOGLYCAN ENDO-BETA-N-ACETYLGLUCOSAMINIDASE"/>
    <property type="match status" value="1"/>
</dbReference>
<name>A0A8J4M4K6_9BACL</name>